<reference evidence="2 3" key="1">
    <citation type="submission" date="2020-08" db="EMBL/GenBank/DDBJ databases">
        <title>Genomic Encyclopedia of Type Strains, Phase IV (KMG-IV): sequencing the most valuable type-strain genomes for metagenomic binning, comparative biology and taxonomic classification.</title>
        <authorList>
            <person name="Goeker M."/>
        </authorList>
    </citation>
    <scope>NUCLEOTIDE SEQUENCE [LARGE SCALE GENOMIC DNA]</scope>
    <source>
        <strain evidence="2 3">DSM 19612</strain>
    </source>
</reference>
<comment type="caution">
    <text evidence="2">The sequence shown here is derived from an EMBL/GenBank/DDBJ whole genome shotgun (WGS) entry which is preliminary data.</text>
</comment>
<name>A0A841Q9Q2_9BACI</name>
<feature type="domain" description="Methyltransferase" evidence="1">
    <location>
        <begin position="51"/>
        <end position="154"/>
    </location>
</feature>
<dbReference type="Proteomes" id="UP000581688">
    <property type="component" value="Unassembled WGS sequence"/>
</dbReference>
<accession>A0A841Q9Q2</accession>
<dbReference type="CDD" id="cd02440">
    <property type="entry name" value="AdoMet_MTases"/>
    <property type="match status" value="1"/>
</dbReference>
<keyword evidence="2" id="KW-0489">Methyltransferase</keyword>
<evidence type="ECO:0000259" key="1">
    <source>
        <dbReference type="Pfam" id="PF13847"/>
    </source>
</evidence>
<dbReference type="GO" id="GO:0008168">
    <property type="term" value="F:methyltransferase activity"/>
    <property type="evidence" value="ECO:0007669"/>
    <property type="project" value="UniProtKB-KW"/>
</dbReference>
<keyword evidence="3" id="KW-1185">Reference proteome</keyword>
<evidence type="ECO:0000313" key="2">
    <source>
        <dbReference type="EMBL" id="MBB6455126.1"/>
    </source>
</evidence>
<protein>
    <submittedName>
        <fullName evidence="2">Ubiquinone/menaquinone biosynthesis C-methylase UbiE</fullName>
    </submittedName>
</protein>
<organism evidence="2 3">
    <name type="scientific">Salirhabdus euzebyi</name>
    <dbReference type="NCBI Taxonomy" id="394506"/>
    <lineage>
        <taxon>Bacteria</taxon>
        <taxon>Bacillati</taxon>
        <taxon>Bacillota</taxon>
        <taxon>Bacilli</taxon>
        <taxon>Bacillales</taxon>
        <taxon>Bacillaceae</taxon>
        <taxon>Salirhabdus</taxon>
    </lineage>
</organism>
<dbReference type="EMBL" id="JACHGH010000015">
    <property type="protein sequence ID" value="MBB6455126.1"/>
    <property type="molecule type" value="Genomic_DNA"/>
</dbReference>
<gene>
    <name evidence="2" type="ORF">HNQ94_003621</name>
</gene>
<dbReference type="InterPro" id="IPR025714">
    <property type="entry name" value="Methyltranfer_dom"/>
</dbReference>
<dbReference type="Pfam" id="PF13847">
    <property type="entry name" value="Methyltransf_31"/>
    <property type="match status" value="1"/>
</dbReference>
<dbReference type="GO" id="GO:0032259">
    <property type="term" value="P:methylation"/>
    <property type="evidence" value="ECO:0007669"/>
    <property type="project" value="UniProtKB-KW"/>
</dbReference>
<keyword evidence="2" id="KW-0808">Transferase</keyword>
<evidence type="ECO:0000313" key="3">
    <source>
        <dbReference type="Proteomes" id="UP000581688"/>
    </source>
</evidence>
<proteinExistence type="predicted"/>
<keyword evidence="2" id="KW-0830">Ubiquinone</keyword>
<dbReference type="RefSeq" id="WP_311771638.1">
    <property type="nucleotide sequence ID" value="NZ_CADDWK010000016.1"/>
</dbReference>
<sequence length="276" mass="31650">MDYNEGEFLQMTGGAFMPINFHDEKNRFTYASRDADQTWMRKIDSIVDVTNKKVVDIGCGGGIYTKTLIEMGAAHVTGLDFSEQSLAGARVYCEGLSNVEFVKGNALQTNLTSNQYDVVLERAVTHHIDDLVANFQEINRILKEDGVCIIQDRTPEDCFLPGSDTHIRGFFFDQFPRLKEKEQNRRHTSETVKDAFSEAGFAHVEEHKLWETRKIYNTIEELSQDLLARTGRSLLHELTDEELQQLTAHIENSINVAPNDKINEQDRWTIWIAKKY</sequence>
<dbReference type="Gene3D" id="3.40.50.150">
    <property type="entry name" value="Vaccinia Virus protein VP39"/>
    <property type="match status" value="1"/>
</dbReference>
<dbReference type="SUPFAM" id="SSF53335">
    <property type="entry name" value="S-adenosyl-L-methionine-dependent methyltransferases"/>
    <property type="match status" value="1"/>
</dbReference>
<dbReference type="InterPro" id="IPR029063">
    <property type="entry name" value="SAM-dependent_MTases_sf"/>
</dbReference>
<dbReference type="PANTHER" id="PTHR43861">
    <property type="entry name" value="TRANS-ACONITATE 2-METHYLTRANSFERASE-RELATED"/>
    <property type="match status" value="1"/>
</dbReference>
<dbReference type="AlphaFoldDB" id="A0A841Q9Q2"/>